<comment type="caution">
    <text evidence="1">The sequence shown here is derived from an EMBL/GenBank/DDBJ whole genome shotgun (WGS) entry which is preliminary data.</text>
</comment>
<dbReference type="EMBL" id="BLAL01000285">
    <property type="protein sequence ID" value="GET00062.1"/>
    <property type="molecule type" value="Genomic_DNA"/>
</dbReference>
<protein>
    <submittedName>
        <fullName evidence="1">Uncharacterized protein</fullName>
    </submittedName>
</protein>
<accession>A0A8H3M983</accession>
<gene>
    <name evidence="1" type="ORF">RCL2_002653400</name>
</gene>
<dbReference type="Proteomes" id="UP000615446">
    <property type="component" value="Unassembled WGS sequence"/>
</dbReference>
<evidence type="ECO:0000313" key="1">
    <source>
        <dbReference type="EMBL" id="GET00062.1"/>
    </source>
</evidence>
<name>A0A8H3M983_9GLOM</name>
<reference evidence="1" key="1">
    <citation type="submission" date="2019-10" db="EMBL/GenBank/DDBJ databases">
        <title>Conservation and host-specific expression of non-tandemly repeated heterogenous ribosome RNA gene in arbuscular mycorrhizal fungi.</title>
        <authorList>
            <person name="Maeda T."/>
            <person name="Kobayashi Y."/>
            <person name="Nakagawa T."/>
            <person name="Ezawa T."/>
            <person name="Yamaguchi K."/>
            <person name="Bino T."/>
            <person name="Nishimoto Y."/>
            <person name="Shigenobu S."/>
            <person name="Kawaguchi M."/>
        </authorList>
    </citation>
    <scope>NUCLEOTIDE SEQUENCE</scope>
    <source>
        <strain evidence="1">HR1</strain>
    </source>
</reference>
<dbReference type="AlphaFoldDB" id="A0A8H3M983"/>
<proteinExistence type="predicted"/>
<sequence>MCEKKENQLEPAVLAEFEEEEEEVCVGEGVEEGDEISGRLIGAERGALTGREGIKPGDRGLRGVCTGEAIGQEDANVAAESDKASASMSISEV</sequence>
<evidence type="ECO:0000313" key="2">
    <source>
        <dbReference type="Proteomes" id="UP000615446"/>
    </source>
</evidence>
<organism evidence="1 2">
    <name type="scientific">Rhizophagus clarus</name>
    <dbReference type="NCBI Taxonomy" id="94130"/>
    <lineage>
        <taxon>Eukaryota</taxon>
        <taxon>Fungi</taxon>
        <taxon>Fungi incertae sedis</taxon>
        <taxon>Mucoromycota</taxon>
        <taxon>Glomeromycotina</taxon>
        <taxon>Glomeromycetes</taxon>
        <taxon>Glomerales</taxon>
        <taxon>Glomeraceae</taxon>
        <taxon>Rhizophagus</taxon>
    </lineage>
</organism>